<sequence>MTTTTTTTTTTTLTYEKPQDVALTSHSVMALSLEETGYSNLSKSVDRAANVDTMIHPEEDEEEEQQQHRLNRLELEHAYLAEQNTHLTKELSFARCTISALRNITTQKEESLQATRQELDRAYFRIKMLGMTLMRQEQQLQQQQQAWMEMIQQQQQQQSYDDEEAGHLSHRSLTTAAAHQHIEALLQRRAGKEQQQQQQRRHLDHQEQLTPPESPRRVDEQGQGLDEY</sequence>
<dbReference type="VEuPathDB" id="FungiDB:LCOR_07067.1"/>
<dbReference type="OrthoDB" id="2422919at2759"/>
<dbReference type="AlphaFoldDB" id="A0A068S139"/>
<protein>
    <submittedName>
        <fullName evidence="2">Uncharacterized protein</fullName>
    </submittedName>
</protein>
<organism evidence="2 3">
    <name type="scientific">Lichtheimia corymbifera JMRC:FSU:9682</name>
    <dbReference type="NCBI Taxonomy" id="1263082"/>
    <lineage>
        <taxon>Eukaryota</taxon>
        <taxon>Fungi</taxon>
        <taxon>Fungi incertae sedis</taxon>
        <taxon>Mucoromycota</taxon>
        <taxon>Mucoromycotina</taxon>
        <taxon>Mucoromycetes</taxon>
        <taxon>Mucorales</taxon>
        <taxon>Lichtheimiaceae</taxon>
        <taxon>Lichtheimia</taxon>
    </lineage>
</organism>
<reference evidence="2" key="1">
    <citation type="submission" date="2013-08" db="EMBL/GenBank/DDBJ databases">
        <title>Gene expansion shapes genome architecture in the human pathogen Lichtheimia corymbifera: an evolutionary genomics analysis in the ancient terrestrial Mucorales (Mucoromycotina).</title>
        <authorList>
            <person name="Schwartze V.U."/>
            <person name="Winter S."/>
            <person name="Shelest E."/>
            <person name="Marcet-Houben M."/>
            <person name="Horn F."/>
            <person name="Wehner S."/>
            <person name="Hoffmann K."/>
            <person name="Riege K."/>
            <person name="Sammeth M."/>
            <person name="Nowrousian M."/>
            <person name="Valiante V."/>
            <person name="Linde J."/>
            <person name="Jacobsen I.D."/>
            <person name="Marz M."/>
            <person name="Brakhage A.A."/>
            <person name="Gabaldon T."/>
            <person name="Bocker S."/>
            <person name="Voigt K."/>
        </authorList>
    </citation>
    <scope>NUCLEOTIDE SEQUENCE [LARGE SCALE GENOMIC DNA]</scope>
    <source>
        <strain evidence="2">FSU 9682</strain>
    </source>
</reference>
<evidence type="ECO:0000313" key="3">
    <source>
        <dbReference type="Proteomes" id="UP000027586"/>
    </source>
</evidence>
<accession>A0A068S139</accession>
<dbReference type="Proteomes" id="UP000027586">
    <property type="component" value="Unassembled WGS sequence"/>
</dbReference>
<evidence type="ECO:0000256" key="1">
    <source>
        <dbReference type="SAM" id="MobiDB-lite"/>
    </source>
</evidence>
<evidence type="ECO:0000313" key="2">
    <source>
        <dbReference type="EMBL" id="CDH55974.1"/>
    </source>
</evidence>
<gene>
    <name evidence="2" type="ORF">LCOR_07067.1</name>
</gene>
<keyword evidence="3" id="KW-1185">Reference proteome</keyword>
<name>A0A068S139_9FUNG</name>
<comment type="caution">
    <text evidence="2">The sequence shown here is derived from an EMBL/GenBank/DDBJ whole genome shotgun (WGS) entry which is preliminary data.</text>
</comment>
<proteinExistence type="predicted"/>
<feature type="region of interest" description="Disordered" evidence="1">
    <location>
        <begin position="185"/>
        <end position="228"/>
    </location>
</feature>
<dbReference type="EMBL" id="CBTN010000034">
    <property type="protein sequence ID" value="CDH55974.1"/>
    <property type="molecule type" value="Genomic_DNA"/>
</dbReference>